<feature type="domain" description="GP-PDE" evidence="1">
    <location>
        <begin position="1"/>
        <end position="270"/>
    </location>
</feature>
<evidence type="ECO:0000313" key="2">
    <source>
        <dbReference type="EMBL" id="MFD0963391.1"/>
    </source>
</evidence>
<evidence type="ECO:0000259" key="1">
    <source>
        <dbReference type="PROSITE" id="PS51704"/>
    </source>
</evidence>
<dbReference type="PANTHER" id="PTHR46211">
    <property type="entry name" value="GLYCEROPHOSPHORYL DIESTER PHOSPHODIESTERASE"/>
    <property type="match status" value="1"/>
</dbReference>
<name>A0ABW3I0M2_9FLAO</name>
<dbReference type="SUPFAM" id="SSF51695">
    <property type="entry name" value="PLC-like phosphodiesterases"/>
    <property type="match status" value="1"/>
</dbReference>
<dbReference type="InterPro" id="IPR030395">
    <property type="entry name" value="GP_PDE_dom"/>
</dbReference>
<comment type="caution">
    <text evidence="2">The sequence shown here is derived from an EMBL/GenBank/DDBJ whole genome shotgun (WGS) entry which is preliminary data.</text>
</comment>
<dbReference type="PANTHER" id="PTHR46211:SF14">
    <property type="entry name" value="GLYCEROPHOSPHODIESTER PHOSPHODIESTERASE"/>
    <property type="match status" value="1"/>
</dbReference>
<dbReference type="InterPro" id="IPR017946">
    <property type="entry name" value="PLC-like_Pdiesterase_TIM-brl"/>
</dbReference>
<gene>
    <name evidence="2" type="ORF">ACFQ1O_05210</name>
</gene>
<reference evidence="3" key="1">
    <citation type="journal article" date="2019" name="Int. J. Syst. Evol. Microbiol.">
        <title>The Global Catalogue of Microorganisms (GCM) 10K type strain sequencing project: providing services to taxonomists for standard genome sequencing and annotation.</title>
        <authorList>
            <consortium name="The Broad Institute Genomics Platform"/>
            <consortium name="The Broad Institute Genome Sequencing Center for Infectious Disease"/>
            <person name="Wu L."/>
            <person name="Ma J."/>
        </authorList>
    </citation>
    <scope>NUCLEOTIDE SEQUENCE [LARGE SCALE GENOMIC DNA]</scope>
    <source>
        <strain evidence="3">CCUG 62114</strain>
    </source>
</reference>
<protein>
    <submittedName>
        <fullName evidence="2">Glycerophosphodiester phosphodiesterase family protein</fullName>
    </submittedName>
</protein>
<dbReference type="EMBL" id="JBHTJM010000006">
    <property type="protein sequence ID" value="MFD0963391.1"/>
    <property type="molecule type" value="Genomic_DNA"/>
</dbReference>
<dbReference type="Pfam" id="PF03009">
    <property type="entry name" value="GDPD"/>
    <property type="match status" value="1"/>
</dbReference>
<evidence type="ECO:0000313" key="3">
    <source>
        <dbReference type="Proteomes" id="UP001596997"/>
    </source>
</evidence>
<dbReference type="Proteomes" id="UP001596997">
    <property type="component" value="Unassembled WGS sequence"/>
</dbReference>
<sequence length="274" mass="31580">MFVIGHRGCRGILPENTLDGFIEAIRLGVDAIELDIVVSLDEEIVVSHEAFMSRVTCTFPDGSTIKEVDDQKINLYHMPYEEIKAFDCGLKHHFKFPNQIKIPAYKPLLAEVIIACETYCKQHKIRPITYLIEIKSKPELYGLFYPNPQEYVAILLKEVLPFQLKSRLVLKSFDVEILNEIKLRDSKKRISLLINSEESIDEKLKQLNFKPEIIGPYFKLLNESMVAQYKSEGFYIYPWTINELTDMKAVKKMGVDGIITDYPDRLINLLSSGK</sequence>
<dbReference type="PROSITE" id="PS51704">
    <property type="entry name" value="GP_PDE"/>
    <property type="match status" value="1"/>
</dbReference>
<dbReference type="Gene3D" id="3.20.20.190">
    <property type="entry name" value="Phosphatidylinositol (PI) phosphodiesterase"/>
    <property type="match status" value="1"/>
</dbReference>
<dbReference type="RefSeq" id="WP_377714061.1">
    <property type="nucleotide sequence ID" value="NZ_JBHTJM010000006.1"/>
</dbReference>
<accession>A0ABW3I0M2</accession>
<keyword evidence="3" id="KW-1185">Reference proteome</keyword>
<organism evidence="2 3">
    <name type="scientific">Pseudofulvibacter geojedonensis</name>
    <dbReference type="NCBI Taxonomy" id="1123758"/>
    <lineage>
        <taxon>Bacteria</taxon>
        <taxon>Pseudomonadati</taxon>
        <taxon>Bacteroidota</taxon>
        <taxon>Flavobacteriia</taxon>
        <taxon>Flavobacteriales</taxon>
        <taxon>Flavobacteriaceae</taxon>
        <taxon>Pseudofulvibacter</taxon>
    </lineage>
</organism>
<proteinExistence type="predicted"/>